<dbReference type="InterPro" id="IPR004367">
    <property type="entry name" value="Cyclin_C-dom"/>
</dbReference>
<comment type="caution">
    <text evidence="6">The sequence shown here is derived from an EMBL/GenBank/DDBJ whole genome shotgun (WGS) entry which is preliminary data.</text>
</comment>
<dbReference type="SMART" id="SM00385">
    <property type="entry name" value="CYCLIN"/>
    <property type="match status" value="2"/>
</dbReference>
<keyword evidence="7" id="KW-1185">Reference proteome</keyword>
<keyword evidence="3" id="KW-0131">Cell cycle</keyword>
<evidence type="ECO:0000256" key="4">
    <source>
        <dbReference type="RuleBase" id="RU000383"/>
    </source>
</evidence>
<evidence type="ECO:0000256" key="2">
    <source>
        <dbReference type="ARBA" id="ARBA00023127"/>
    </source>
</evidence>
<dbReference type="PIRSF" id="PIRSF001771">
    <property type="entry name" value="Cyclin_A_B_D_E"/>
    <property type="match status" value="1"/>
</dbReference>
<name>A0A3S3QPU5_9ACAR</name>
<accession>A0A3S3QPU5</accession>
<reference evidence="6 7" key="1">
    <citation type="journal article" date="2018" name="Gigascience">
        <title>Genomes of trombidid mites reveal novel predicted allergens and laterally-transferred genes associated with secondary metabolism.</title>
        <authorList>
            <person name="Dong X."/>
            <person name="Chaisiri K."/>
            <person name="Xia D."/>
            <person name="Armstrong S.D."/>
            <person name="Fang Y."/>
            <person name="Donnelly M.J."/>
            <person name="Kadowaki T."/>
            <person name="McGarry J.W."/>
            <person name="Darby A.C."/>
            <person name="Makepeace B.L."/>
        </authorList>
    </citation>
    <scope>NUCLEOTIDE SEQUENCE [LARGE SCALE GENOMIC DNA]</scope>
    <source>
        <strain evidence="6">UoL-WK</strain>
    </source>
</reference>
<keyword evidence="2 4" id="KW-0195">Cyclin</keyword>
<dbReference type="OrthoDB" id="285802at2759"/>
<dbReference type="InterPro" id="IPR013763">
    <property type="entry name" value="Cyclin-like_dom"/>
</dbReference>
<evidence type="ECO:0000256" key="3">
    <source>
        <dbReference type="ARBA" id="ARBA00023306"/>
    </source>
</evidence>
<comment type="similarity">
    <text evidence="4">Belongs to the cyclin family.</text>
</comment>
<evidence type="ECO:0000313" key="6">
    <source>
        <dbReference type="EMBL" id="RWS12112.1"/>
    </source>
</evidence>
<dbReference type="InterPro" id="IPR039361">
    <property type="entry name" value="Cyclin"/>
</dbReference>
<dbReference type="Proteomes" id="UP000285301">
    <property type="component" value="Unassembled WGS sequence"/>
</dbReference>
<organism evidence="6 7">
    <name type="scientific">Dinothrombium tinctorium</name>
    <dbReference type="NCBI Taxonomy" id="1965070"/>
    <lineage>
        <taxon>Eukaryota</taxon>
        <taxon>Metazoa</taxon>
        <taxon>Ecdysozoa</taxon>
        <taxon>Arthropoda</taxon>
        <taxon>Chelicerata</taxon>
        <taxon>Arachnida</taxon>
        <taxon>Acari</taxon>
        <taxon>Acariformes</taxon>
        <taxon>Trombidiformes</taxon>
        <taxon>Prostigmata</taxon>
        <taxon>Anystina</taxon>
        <taxon>Parasitengona</taxon>
        <taxon>Trombidioidea</taxon>
        <taxon>Trombidiidae</taxon>
        <taxon>Dinothrombium</taxon>
    </lineage>
</organism>
<sequence length="245" mass="29053">MDMIDCDEYRDDIYRIWRSKEKNRAIYKGRSIHLNVREREIEDMACVTSDLKISADVLHLAIYLFDYFTDKNEDEEESTYDLCALTSIAIAAKLEERDPSILKFSDLTNFTNFYHLMNEFNEMEQRMIRFFGWNLLMPTLLTFLRFFETYALVESEICDNSYAIKKLDDYNTLKMKISQTIQDYSNIVIKDHRFNEFVPSCLAAACIANTRRIYSLNPIWPSHLENLTGYTYEDLQACLLFIEQL</sequence>
<dbReference type="InterPro" id="IPR006671">
    <property type="entry name" value="Cyclin_N"/>
</dbReference>
<dbReference type="GO" id="GO:0051301">
    <property type="term" value="P:cell division"/>
    <property type="evidence" value="ECO:0007669"/>
    <property type="project" value="UniProtKB-KW"/>
</dbReference>
<feature type="domain" description="Cyclin-like" evidence="5">
    <location>
        <begin position="155"/>
        <end position="244"/>
    </location>
</feature>
<dbReference type="SUPFAM" id="SSF47954">
    <property type="entry name" value="Cyclin-like"/>
    <property type="match status" value="2"/>
</dbReference>
<dbReference type="STRING" id="1965070.A0A3S3QPU5"/>
<keyword evidence="1" id="KW-0132">Cell division</keyword>
<dbReference type="EMBL" id="NCKU01001436">
    <property type="protein sequence ID" value="RWS12112.1"/>
    <property type="molecule type" value="Genomic_DNA"/>
</dbReference>
<dbReference type="GO" id="GO:0044772">
    <property type="term" value="P:mitotic cell cycle phase transition"/>
    <property type="evidence" value="ECO:0007669"/>
    <property type="project" value="InterPro"/>
</dbReference>
<gene>
    <name evidence="6" type="ORF">B4U79_17483</name>
</gene>
<protein>
    <submittedName>
        <fullName evidence="6">Cyclin-J-like protein</fullName>
    </submittedName>
</protein>
<dbReference type="GO" id="GO:0016538">
    <property type="term" value="F:cyclin-dependent protein serine/threonine kinase regulator activity"/>
    <property type="evidence" value="ECO:0007669"/>
    <property type="project" value="InterPro"/>
</dbReference>
<dbReference type="CDD" id="cd20529">
    <property type="entry name" value="CYCLIN_CCNJ-like_rpt2"/>
    <property type="match status" value="1"/>
</dbReference>
<dbReference type="InterPro" id="IPR036915">
    <property type="entry name" value="Cyclin-like_sf"/>
</dbReference>
<dbReference type="Pfam" id="PF02984">
    <property type="entry name" value="Cyclin_C"/>
    <property type="match status" value="1"/>
</dbReference>
<evidence type="ECO:0000313" key="7">
    <source>
        <dbReference type="Proteomes" id="UP000285301"/>
    </source>
</evidence>
<dbReference type="Gene3D" id="1.10.472.10">
    <property type="entry name" value="Cyclin-like"/>
    <property type="match status" value="2"/>
</dbReference>
<dbReference type="AlphaFoldDB" id="A0A3S3QPU5"/>
<evidence type="ECO:0000256" key="1">
    <source>
        <dbReference type="ARBA" id="ARBA00022618"/>
    </source>
</evidence>
<dbReference type="Pfam" id="PF00134">
    <property type="entry name" value="Cyclin_N"/>
    <property type="match status" value="1"/>
</dbReference>
<feature type="domain" description="Cyclin-like" evidence="5">
    <location>
        <begin position="42"/>
        <end position="129"/>
    </location>
</feature>
<evidence type="ECO:0000259" key="5">
    <source>
        <dbReference type="SMART" id="SM00385"/>
    </source>
</evidence>
<dbReference type="CDD" id="cd20528">
    <property type="entry name" value="CYCLIN_CCNJ-like_rpt1"/>
    <property type="match status" value="1"/>
</dbReference>
<dbReference type="InterPro" id="IPR046965">
    <property type="entry name" value="Cyclin_A/B-like"/>
</dbReference>
<dbReference type="PANTHER" id="PTHR10177">
    <property type="entry name" value="CYCLINS"/>
    <property type="match status" value="1"/>
</dbReference>
<proteinExistence type="inferred from homology"/>